<feature type="region of interest" description="Disordered" evidence="1">
    <location>
        <begin position="1"/>
        <end position="23"/>
    </location>
</feature>
<proteinExistence type="predicted"/>
<dbReference type="GeneID" id="70289618"/>
<dbReference type="RefSeq" id="XP_046115291.1">
    <property type="nucleotide sequence ID" value="XM_046258715.1"/>
</dbReference>
<sequence>MHVLGHSFSQKRKDSKRPRDLHIRKISFSGSTLSGCSLSSSDSTASVVTAIIPRSQQSGNVYQTAPPRLHERPFKQTLSPQQPTYDVAVEDSDGDSFDDTEEEGDDDVDLNQFVMEMPPHASPAEDACSTDATPDAATDYFFFRQQAQRPGMQSRWSESTIQTIRTMDGLPTPAAEEQDDENRISVMDTPNFSYKRAVSTPAAIQRPTMKKLNSVEDFVKRGGWKRRGIVFRQEEVDAEASV</sequence>
<feature type="compositionally biased region" description="Acidic residues" evidence="1">
    <location>
        <begin position="88"/>
        <end position="105"/>
    </location>
</feature>
<dbReference type="Proteomes" id="UP000887229">
    <property type="component" value="Unassembled WGS sequence"/>
</dbReference>
<organism evidence="2 3">
    <name type="scientific">Emericellopsis atlantica</name>
    <dbReference type="NCBI Taxonomy" id="2614577"/>
    <lineage>
        <taxon>Eukaryota</taxon>
        <taxon>Fungi</taxon>
        <taxon>Dikarya</taxon>
        <taxon>Ascomycota</taxon>
        <taxon>Pezizomycotina</taxon>
        <taxon>Sordariomycetes</taxon>
        <taxon>Hypocreomycetidae</taxon>
        <taxon>Hypocreales</taxon>
        <taxon>Bionectriaceae</taxon>
        <taxon>Emericellopsis</taxon>
    </lineage>
</organism>
<feature type="region of interest" description="Disordered" evidence="1">
    <location>
        <begin position="77"/>
        <end position="105"/>
    </location>
</feature>
<evidence type="ECO:0000313" key="3">
    <source>
        <dbReference type="Proteomes" id="UP000887229"/>
    </source>
</evidence>
<reference evidence="2" key="1">
    <citation type="journal article" date="2021" name="IMA Fungus">
        <title>Genomic characterization of three marine fungi, including Emericellopsis atlantica sp. nov. with signatures of a generalist lifestyle and marine biomass degradation.</title>
        <authorList>
            <person name="Hagestad O.C."/>
            <person name="Hou L."/>
            <person name="Andersen J.H."/>
            <person name="Hansen E.H."/>
            <person name="Altermark B."/>
            <person name="Li C."/>
            <person name="Kuhnert E."/>
            <person name="Cox R.J."/>
            <person name="Crous P.W."/>
            <person name="Spatafora J.W."/>
            <person name="Lail K."/>
            <person name="Amirebrahimi M."/>
            <person name="Lipzen A."/>
            <person name="Pangilinan J."/>
            <person name="Andreopoulos W."/>
            <person name="Hayes R.D."/>
            <person name="Ng V."/>
            <person name="Grigoriev I.V."/>
            <person name="Jackson S.A."/>
            <person name="Sutton T.D.S."/>
            <person name="Dobson A.D.W."/>
            <person name="Rama T."/>
        </authorList>
    </citation>
    <scope>NUCLEOTIDE SEQUENCE</scope>
    <source>
        <strain evidence="2">TS7</strain>
    </source>
</reference>
<name>A0A9P8CLS7_9HYPO</name>
<protein>
    <submittedName>
        <fullName evidence="2">Uncharacterized protein</fullName>
    </submittedName>
</protein>
<comment type="caution">
    <text evidence="2">The sequence shown here is derived from an EMBL/GenBank/DDBJ whole genome shotgun (WGS) entry which is preliminary data.</text>
</comment>
<keyword evidence="3" id="KW-1185">Reference proteome</keyword>
<dbReference type="AlphaFoldDB" id="A0A9P8CLS7"/>
<evidence type="ECO:0000256" key="1">
    <source>
        <dbReference type="SAM" id="MobiDB-lite"/>
    </source>
</evidence>
<evidence type="ECO:0000313" key="2">
    <source>
        <dbReference type="EMBL" id="KAG9251367.1"/>
    </source>
</evidence>
<accession>A0A9P8CLS7</accession>
<dbReference type="OrthoDB" id="5226162at2759"/>
<dbReference type="EMBL" id="MU251268">
    <property type="protein sequence ID" value="KAG9251367.1"/>
    <property type="molecule type" value="Genomic_DNA"/>
</dbReference>
<gene>
    <name evidence="2" type="ORF">F5Z01DRAFT_277628</name>
</gene>